<dbReference type="Proteomes" id="UP001165296">
    <property type="component" value="Unassembled WGS sequence"/>
</dbReference>
<dbReference type="InterPro" id="IPR052044">
    <property type="entry name" value="PKS_Associated_Protein"/>
</dbReference>
<dbReference type="InterPro" id="IPR013096">
    <property type="entry name" value="Cupin_2"/>
</dbReference>
<dbReference type="SUPFAM" id="SSF51182">
    <property type="entry name" value="RmlC-like cupins"/>
    <property type="match status" value="1"/>
</dbReference>
<evidence type="ECO:0000313" key="2">
    <source>
        <dbReference type="EMBL" id="MCB2410074.1"/>
    </source>
</evidence>
<proteinExistence type="predicted"/>
<dbReference type="PANTHER" id="PTHR36114:SF1">
    <property type="entry name" value="16.7 KDA PROTEIN IN WHIE LOCUS"/>
    <property type="match status" value="1"/>
</dbReference>
<dbReference type="PANTHER" id="PTHR36114">
    <property type="entry name" value="16.7 KDA PROTEIN IN WHIE LOCUS"/>
    <property type="match status" value="1"/>
</dbReference>
<dbReference type="Pfam" id="PF07883">
    <property type="entry name" value="Cupin_2"/>
    <property type="match status" value="1"/>
</dbReference>
<dbReference type="InterPro" id="IPR014710">
    <property type="entry name" value="RmlC-like_jellyroll"/>
</dbReference>
<sequence>MHPASLTVIDLQPEMDGVNQYKNIPLTLVNDHVVRLSVMTEPFYWHYHPNSDETFLVLEGTLCIDLEGRTVELTPGQLFSIPAYVAHCTRPKDGRTVNITFELADIQTVKTA</sequence>
<keyword evidence="3" id="KW-1185">Reference proteome</keyword>
<protein>
    <submittedName>
        <fullName evidence="2">Cupin domain-containing protein</fullName>
    </submittedName>
</protein>
<dbReference type="RefSeq" id="WP_226178039.1">
    <property type="nucleotide sequence ID" value="NZ_JAJADR010000006.1"/>
</dbReference>
<feature type="domain" description="Cupin type-2" evidence="1">
    <location>
        <begin position="43"/>
        <end position="90"/>
    </location>
</feature>
<gene>
    <name evidence="2" type="ORF">LGH74_18940</name>
</gene>
<accession>A0ABS8AVU4</accession>
<comment type="caution">
    <text evidence="2">The sequence shown here is derived from an EMBL/GenBank/DDBJ whole genome shotgun (WGS) entry which is preliminary data.</text>
</comment>
<name>A0ABS8AVU4_9BACT</name>
<evidence type="ECO:0000313" key="3">
    <source>
        <dbReference type="Proteomes" id="UP001165296"/>
    </source>
</evidence>
<dbReference type="EMBL" id="JAJADR010000006">
    <property type="protein sequence ID" value="MCB2410074.1"/>
    <property type="molecule type" value="Genomic_DNA"/>
</dbReference>
<dbReference type="Gene3D" id="2.60.120.10">
    <property type="entry name" value="Jelly Rolls"/>
    <property type="match status" value="1"/>
</dbReference>
<organism evidence="2 3">
    <name type="scientific">Hymenobacter lucidus</name>
    <dbReference type="NCBI Taxonomy" id="2880930"/>
    <lineage>
        <taxon>Bacteria</taxon>
        <taxon>Pseudomonadati</taxon>
        <taxon>Bacteroidota</taxon>
        <taxon>Cytophagia</taxon>
        <taxon>Cytophagales</taxon>
        <taxon>Hymenobacteraceae</taxon>
        <taxon>Hymenobacter</taxon>
    </lineage>
</organism>
<evidence type="ECO:0000259" key="1">
    <source>
        <dbReference type="Pfam" id="PF07883"/>
    </source>
</evidence>
<dbReference type="InterPro" id="IPR011051">
    <property type="entry name" value="RmlC_Cupin_sf"/>
</dbReference>
<reference evidence="2" key="1">
    <citation type="submission" date="2021-10" db="EMBL/GenBank/DDBJ databases">
        <authorList>
            <person name="Dean J.D."/>
            <person name="Kim M.K."/>
            <person name="Newey C.N."/>
            <person name="Stoker T.S."/>
            <person name="Thompson D.W."/>
            <person name="Grose J.H."/>
        </authorList>
    </citation>
    <scope>NUCLEOTIDE SEQUENCE</scope>
    <source>
        <strain evidence="2">BT178</strain>
    </source>
</reference>